<dbReference type="EMBL" id="CAMXCT010001213">
    <property type="protein sequence ID" value="CAI3987882.1"/>
    <property type="molecule type" value="Genomic_DNA"/>
</dbReference>
<dbReference type="GO" id="GO:0003676">
    <property type="term" value="F:nucleic acid binding"/>
    <property type="evidence" value="ECO:0007669"/>
    <property type="project" value="InterPro"/>
</dbReference>
<keyword evidence="1" id="KW-0862">Zinc</keyword>
<feature type="domain" description="C3H1-type" evidence="3">
    <location>
        <begin position="692"/>
        <end position="720"/>
    </location>
</feature>
<gene>
    <name evidence="5" type="ORF">C1SCF055_LOCUS15120</name>
</gene>
<feature type="region of interest" description="Disordered" evidence="2">
    <location>
        <begin position="321"/>
        <end position="405"/>
    </location>
</feature>
<dbReference type="InterPro" id="IPR012337">
    <property type="entry name" value="RNaseH-like_sf"/>
</dbReference>
<dbReference type="Proteomes" id="UP001152797">
    <property type="component" value="Unassembled WGS sequence"/>
</dbReference>
<dbReference type="InterPro" id="IPR000571">
    <property type="entry name" value="Znf_CCCH"/>
</dbReference>
<feature type="compositionally biased region" description="Polar residues" evidence="2">
    <location>
        <begin position="184"/>
        <end position="198"/>
    </location>
</feature>
<dbReference type="EMBL" id="CAMXCT020001213">
    <property type="protein sequence ID" value="CAL1141257.1"/>
    <property type="molecule type" value="Genomic_DNA"/>
</dbReference>
<feature type="region of interest" description="Disordered" evidence="2">
    <location>
        <begin position="2158"/>
        <end position="2186"/>
    </location>
</feature>
<sequence>MSRLSNAALTAALLEIKPLTWHLCAENERRVRSAPACGLLETPAGLSPKSSEAAHMDVRRRLATREELLAGEEQMKRAQERLAVEALERGEQAIEDVQHASQEKEVQNGGQVVGVPKEEVTARSTTPHLEHAARPRSLPLSVPPPSQPPAVSPEDLLGSTFRTPQTKPEAKGPTMQGALEDSQLRNQSVATGQRSLEQGSEVGFQGPRGSEDPGGPGSLTATPQVSLLPLFTDEQLRQSAFMPPGSMLSGLTPQLYRPTFLQQEEERMRSLGVLQSFGYSTMNFGDQSAREDLRQLVDEVMVENRRLRQRLYQVESKLQEGDVRFSTPESQKEAADPQRQEAGGPRREEAADPQRQEAGGPRREEAADPQSQEAGSFREKEAEDPPKERSPKSGEDSPQQPNAAFTEKSIEFMKLMMDSMREMQKRMTESKEESGMIRGVEVIRSGSPDLPALSPWEPQHGPLILGDWMLLAEPIISDLSMSASEWWKTVVRLAEEWYKVHMTLNPIERIQHPATVPVEVSQDKWQRVERRVSSMMLQAVPPPVRDELVSARRMSTFGILTHLMVTYSPGGVTEKQSILRSLEDPPEIQKISEGPTALRRWLRWRARAREIGAVAPDPALSGLGVDTTPTEVNVEQLANHLLAELDQLSMTDKRPGQGSAAPQGEQPKIKSLELEKADKGKGKGKEKTGEEEKGKMKCRFYNSEGGCKKGKECEWLHESRDDKRRCWTCGAVDHMSPACSRPKGSGGGSPQNYNKQKLMKSEAEEKSGGQKESSDTQSVSSEGSIKELLEEAGKMLKSVTGEGSAMSSNSTSGGGDQRKDLMDRLQQQLKALRTFKLQQLSYGEHVGLVDSGATNALRPIRQGEDCSTYPEVDVSLANGKSVKLKMSPGGSMLAPDMETEPIVPMGQLAEVLHCDIQWKGGSITIIHPEKGVLPIEMRGKLSTCFKEGDWADLPSNQRLRRLWKQEGLVAHLYAGADSGFTLKRAWKQLGGREDVLLELDVVRGKDHNMLLNKGAYSGLLRCALEGKLKGVVGGPNCRTRSLLRHIPIPGATDAPRPTRGWFGEEYGINDATSEELEKIKANRMKRSGGVIRSSKELSRWAPGLMTMISQALLKEVFQQDPRLCALSWEEHLRMNHVPYRRDCLVCQQTSQAAPHRRVRHPRGGTLSLDTTGPLAKAKDAEGSTARYILVGALTWAVPAGIPRLKDAQIEDDFEVPEEAPKIEEEEEVEEAAGPVRVEGGSAEKGLAQALPRERFHEGDQPEETGDTSCDPRPAEERKEEEPEEFITKVFRVALPMSSKRSEEVTRTAMEILLRLRADGYYVNRIHVDKGHEFAGHFMKWIHTRGIELSRTPGDDPQGNGRAELTVKSIKAQIRRTLLQGGATEEMWPWALRYVNEVNRCWRQGIDPTWPPFMKQVLVRRRRWKRGSFDPTMETVRYLTPAPESHGHWIVGEDEKPRLTRSVMKKAELPPDEAQWLAIEQETVDALMKRRRIRQKSTIRSFQKDEGADCERQKIQRGVEKLIAEEMPRMVDDHPDLVAQEMKILQTLKKMAEVKEEEEEVLQTRVISPKEVARDWEQWLPAVREEVNSLLTEKEAIQEISKTEVEALIREAHASGKKVEILPSKLVCTVKPGPNGGRRKVRWVICGNFEEKKAEDTFSSGADAAAFRILVTAASFFQWVGGTSDVKTAFLNADMKMSSPDEVLLIRPPPITLEKKYFTPGTCYLPLKEPPKEEGVTSPLRGLLMTYVDDIFVAAEEEVSSAVIEAIRQKWKTSEPDVVGEKPIRFLGMEVTKVKNQETGREEWYVTQESFIKDLLQKDPEENKKRKIPITRDQSLMPAELEENRTPEGIREAQKAVGEMLWLVTRSRPDLMFSTARIGANATKHPSQVMAIYQQLKGYLKATEDEGLVFSTDGQGPIMIEALADASFSPDGEESHGAFLIQVGGCPIFWRVEDPELVRVEEGSAEKGLAQALPRERLHEGVQPEGAGDTSCDQGSGVKGRVSVDLADTEKVRRAIQIITLAAIASGAKGQDEEEEENFQEFHQLMVIFALLVVLITILCQQLWKIGFGPNRGRMQTATPVESSATKSNESSSAAKTLEGKEKKSSATNTDRSSEVRTPVAVASGASSSQDPITPDVHGRVSSAGGELVSTLPCEPTLRCGMFQRDPSGGGEESSESESSSTEDSLADRIVSEIHQIEREEGELWREIRGRADLSRSALPEGTDPSFQLPFRIFTTRYGVVYHALMNCNYVRAPQTGPIRESEWCHLCREVAEKTRGRPPPGVEIMLAGWGGPAHTSDQCPFSTGSSVFKMCTMCDRLLREGVKFEGKRGSTQEGHLAQHKSSTAWHQATWPTRTADFSPLLSGKKNQPCIRHNSHLGSDHLSKAVLFRLTTTLKLIDPDTISARKAIAKLTHHDARNTLARTQHG</sequence>
<dbReference type="OrthoDB" id="439192at2759"/>
<feature type="region of interest" description="Disordered" evidence="2">
    <location>
        <begin position="651"/>
        <end position="693"/>
    </location>
</feature>
<dbReference type="InterPro" id="IPR001584">
    <property type="entry name" value="Integrase_cat-core"/>
</dbReference>
<feature type="compositionally biased region" description="Low complexity" evidence="2">
    <location>
        <begin position="2081"/>
        <end position="2096"/>
    </location>
</feature>
<feature type="region of interest" description="Disordered" evidence="2">
    <location>
        <begin position="799"/>
        <end position="818"/>
    </location>
</feature>
<feature type="region of interest" description="Disordered" evidence="2">
    <location>
        <begin position="100"/>
        <end position="221"/>
    </location>
</feature>
<dbReference type="PROSITE" id="PS50994">
    <property type="entry name" value="INTEGRASE"/>
    <property type="match status" value="1"/>
</dbReference>
<feature type="region of interest" description="Disordered" evidence="2">
    <location>
        <begin position="2075"/>
        <end position="2143"/>
    </location>
</feature>
<feature type="zinc finger region" description="C3H1-type" evidence="1">
    <location>
        <begin position="692"/>
        <end position="720"/>
    </location>
</feature>
<evidence type="ECO:0000259" key="4">
    <source>
        <dbReference type="PROSITE" id="PS50994"/>
    </source>
</evidence>
<feature type="region of interest" description="Disordered" evidence="2">
    <location>
        <begin position="1217"/>
        <end position="1283"/>
    </location>
</feature>
<dbReference type="GO" id="GO:0008270">
    <property type="term" value="F:zinc ion binding"/>
    <property type="evidence" value="ECO:0007669"/>
    <property type="project" value="UniProtKB-KW"/>
</dbReference>
<evidence type="ECO:0000313" key="7">
    <source>
        <dbReference type="EMBL" id="CAL4775194.1"/>
    </source>
</evidence>
<dbReference type="GO" id="GO:0015074">
    <property type="term" value="P:DNA integration"/>
    <property type="evidence" value="ECO:0007669"/>
    <property type="project" value="InterPro"/>
</dbReference>
<comment type="caution">
    <text evidence="5">The sequence shown here is derived from an EMBL/GenBank/DDBJ whole genome shotgun (WGS) entry which is preliminary data.</text>
</comment>
<feature type="compositionally biased region" description="Basic and acidic residues" evidence="2">
    <location>
        <begin position="376"/>
        <end position="395"/>
    </location>
</feature>
<keyword evidence="7" id="KW-0378">Hydrolase</keyword>
<keyword evidence="8" id="KW-1185">Reference proteome</keyword>
<evidence type="ECO:0000313" key="8">
    <source>
        <dbReference type="Proteomes" id="UP001152797"/>
    </source>
</evidence>
<name>A0A9P1CB29_9DINO</name>
<dbReference type="PROSITE" id="PS50103">
    <property type="entry name" value="ZF_C3H1"/>
    <property type="match status" value="1"/>
</dbReference>
<proteinExistence type="predicted"/>
<keyword evidence="1" id="KW-0863">Zinc-finger</keyword>
<reference evidence="5" key="1">
    <citation type="submission" date="2022-10" db="EMBL/GenBank/DDBJ databases">
        <authorList>
            <person name="Chen Y."/>
            <person name="Dougan E. K."/>
            <person name="Chan C."/>
            <person name="Rhodes N."/>
            <person name="Thang M."/>
        </authorList>
    </citation>
    <scope>NUCLEOTIDE SEQUENCE</scope>
</reference>
<feature type="domain" description="Integrase catalytic" evidence="4">
    <location>
        <begin position="1290"/>
        <end position="1415"/>
    </location>
</feature>
<reference evidence="6" key="2">
    <citation type="submission" date="2024-04" db="EMBL/GenBank/DDBJ databases">
        <authorList>
            <person name="Chen Y."/>
            <person name="Shah S."/>
            <person name="Dougan E. K."/>
            <person name="Thang M."/>
            <person name="Chan C."/>
        </authorList>
    </citation>
    <scope>NUCLEOTIDE SEQUENCE [LARGE SCALE GENOMIC DNA]</scope>
</reference>
<dbReference type="SUPFAM" id="SSF53098">
    <property type="entry name" value="Ribonuclease H-like"/>
    <property type="match status" value="1"/>
</dbReference>
<feature type="compositionally biased region" description="Basic and acidic residues" evidence="2">
    <location>
        <begin position="330"/>
        <end position="366"/>
    </location>
</feature>
<evidence type="ECO:0000259" key="3">
    <source>
        <dbReference type="PROSITE" id="PS50103"/>
    </source>
</evidence>
<organism evidence="5">
    <name type="scientific">Cladocopium goreaui</name>
    <dbReference type="NCBI Taxonomy" id="2562237"/>
    <lineage>
        <taxon>Eukaryota</taxon>
        <taxon>Sar</taxon>
        <taxon>Alveolata</taxon>
        <taxon>Dinophyceae</taxon>
        <taxon>Suessiales</taxon>
        <taxon>Symbiodiniaceae</taxon>
        <taxon>Cladocopium</taxon>
    </lineage>
</organism>
<evidence type="ECO:0000313" key="6">
    <source>
        <dbReference type="EMBL" id="CAL1141257.1"/>
    </source>
</evidence>
<dbReference type="InterPro" id="IPR036397">
    <property type="entry name" value="RNaseH_sf"/>
</dbReference>
<accession>A0A9P1CB29</accession>
<feature type="compositionally biased region" description="Basic and acidic residues" evidence="2">
    <location>
        <begin position="759"/>
        <end position="774"/>
    </location>
</feature>
<evidence type="ECO:0000256" key="2">
    <source>
        <dbReference type="SAM" id="MobiDB-lite"/>
    </source>
</evidence>
<keyword evidence="7" id="KW-0645">Protease</keyword>
<dbReference type="Gene3D" id="3.30.420.10">
    <property type="entry name" value="Ribonuclease H-like superfamily/Ribonuclease H"/>
    <property type="match status" value="1"/>
</dbReference>
<evidence type="ECO:0000313" key="5">
    <source>
        <dbReference type="EMBL" id="CAI3987882.1"/>
    </source>
</evidence>
<protein>
    <submittedName>
        <fullName evidence="7">Copia protein (Gag-int-pol protein) [Cleaved into: Copia VLP protein Copia protease ]</fullName>
    </submittedName>
</protein>
<feature type="compositionally biased region" description="Low complexity" evidence="2">
    <location>
        <begin position="1231"/>
        <end position="1240"/>
    </location>
</feature>
<feature type="region of interest" description="Disordered" evidence="2">
    <location>
        <begin position="737"/>
        <end position="784"/>
    </location>
</feature>
<feature type="compositionally biased region" description="Pro residues" evidence="2">
    <location>
        <begin position="141"/>
        <end position="151"/>
    </location>
</feature>
<evidence type="ECO:0000256" key="1">
    <source>
        <dbReference type="PROSITE-ProRule" id="PRU00723"/>
    </source>
</evidence>
<feature type="compositionally biased region" description="Acidic residues" evidence="2">
    <location>
        <begin position="1217"/>
        <end position="1230"/>
    </location>
</feature>
<dbReference type="EMBL" id="CAMXCT030001213">
    <property type="protein sequence ID" value="CAL4775194.1"/>
    <property type="molecule type" value="Genomic_DNA"/>
</dbReference>
<dbReference type="GO" id="GO:0006508">
    <property type="term" value="P:proteolysis"/>
    <property type="evidence" value="ECO:0007669"/>
    <property type="project" value="UniProtKB-KW"/>
</dbReference>
<dbReference type="GO" id="GO:0008233">
    <property type="term" value="F:peptidase activity"/>
    <property type="evidence" value="ECO:0007669"/>
    <property type="project" value="UniProtKB-KW"/>
</dbReference>
<keyword evidence="1" id="KW-0479">Metal-binding</keyword>
<feature type="compositionally biased region" description="Basic and acidic residues" evidence="2">
    <location>
        <begin position="667"/>
        <end position="693"/>
    </location>
</feature>